<evidence type="ECO:0000256" key="1">
    <source>
        <dbReference type="ARBA" id="ARBA00022801"/>
    </source>
</evidence>
<dbReference type="GO" id="GO:0008984">
    <property type="term" value="F:protein-glutamate methylesterase activity"/>
    <property type="evidence" value="ECO:0007669"/>
    <property type="project" value="UniProtKB-EC"/>
</dbReference>
<feature type="domain" description="CheB-type methylesterase" evidence="5">
    <location>
        <begin position="1"/>
        <end position="181"/>
    </location>
</feature>
<dbReference type="GO" id="GO:0005737">
    <property type="term" value="C:cytoplasm"/>
    <property type="evidence" value="ECO:0007669"/>
    <property type="project" value="InterPro"/>
</dbReference>
<dbReference type="KEGG" id="laj:A0128_09560"/>
<evidence type="ECO:0000259" key="5">
    <source>
        <dbReference type="PROSITE" id="PS50122"/>
    </source>
</evidence>
<proteinExistence type="predicted"/>
<evidence type="ECO:0000256" key="2">
    <source>
        <dbReference type="ARBA" id="ARBA00039140"/>
    </source>
</evidence>
<organism evidence="6 7">
    <name type="scientific">Leptospira tipperaryensis</name>
    <dbReference type="NCBI Taxonomy" id="2564040"/>
    <lineage>
        <taxon>Bacteria</taxon>
        <taxon>Pseudomonadati</taxon>
        <taxon>Spirochaetota</taxon>
        <taxon>Spirochaetia</taxon>
        <taxon>Leptospirales</taxon>
        <taxon>Leptospiraceae</taxon>
        <taxon>Leptospira</taxon>
    </lineage>
</organism>
<evidence type="ECO:0000313" key="6">
    <source>
        <dbReference type="EMBL" id="AOP34067.1"/>
    </source>
</evidence>
<evidence type="ECO:0000256" key="4">
    <source>
        <dbReference type="PROSITE-ProRule" id="PRU00050"/>
    </source>
</evidence>
<dbReference type="GO" id="GO:0000156">
    <property type="term" value="F:phosphorelay response regulator activity"/>
    <property type="evidence" value="ECO:0007669"/>
    <property type="project" value="InterPro"/>
</dbReference>
<dbReference type="OrthoDB" id="9793421at2"/>
<feature type="active site" evidence="4">
    <location>
        <position position="130"/>
    </location>
</feature>
<dbReference type="EMBL" id="CP015217">
    <property type="protein sequence ID" value="AOP34067.1"/>
    <property type="molecule type" value="Genomic_DNA"/>
</dbReference>
<sequence length="188" mass="20668">MKYEVIVMGASSGGLNAIKTVLTLLSADFAIPIILVQHVSPRSDGQWIRSLHVTGLNIKEADEKETIQKGNVYVAPPNYHLLIETDKTFSLTIDTRVNFARPSIDVLFESAADAYREKIVGIIFTGANSDGAIGLKRIKELGGTTIVQDPNFSESRYMPEAAISLMPVDYVLPLEKIAELLNTFDKDN</sequence>
<name>A0A1D7UWV7_9LEPT</name>
<protein>
    <recommendedName>
        <fullName evidence="2">protein-glutamate methylesterase</fullName>
        <ecNumber evidence="2">3.1.1.61</ecNumber>
    </recommendedName>
</protein>
<evidence type="ECO:0000313" key="7">
    <source>
        <dbReference type="Proteomes" id="UP000094197"/>
    </source>
</evidence>
<dbReference type="SUPFAM" id="SSF52738">
    <property type="entry name" value="Methylesterase CheB, C-terminal domain"/>
    <property type="match status" value="1"/>
</dbReference>
<dbReference type="EC" id="3.1.1.61" evidence="2"/>
<gene>
    <name evidence="6" type="ORF">A0128_09560</name>
</gene>
<dbReference type="RefSeq" id="WP_069607298.1">
    <property type="nucleotide sequence ID" value="NZ_CP015217.1"/>
</dbReference>
<comment type="catalytic activity">
    <reaction evidence="3">
        <text>[protein]-L-glutamate 5-O-methyl ester + H2O = L-glutamyl-[protein] + methanol + H(+)</text>
        <dbReference type="Rhea" id="RHEA:23236"/>
        <dbReference type="Rhea" id="RHEA-COMP:10208"/>
        <dbReference type="Rhea" id="RHEA-COMP:10311"/>
        <dbReference type="ChEBI" id="CHEBI:15377"/>
        <dbReference type="ChEBI" id="CHEBI:15378"/>
        <dbReference type="ChEBI" id="CHEBI:17790"/>
        <dbReference type="ChEBI" id="CHEBI:29973"/>
        <dbReference type="ChEBI" id="CHEBI:82795"/>
        <dbReference type="EC" id="3.1.1.61"/>
    </reaction>
</comment>
<dbReference type="CDD" id="cd16433">
    <property type="entry name" value="CheB"/>
    <property type="match status" value="1"/>
</dbReference>
<keyword evidence="4" id="KW-0145">Chemotaxis</keyword>
<dbReference type="AlphaFoldDB" id="A0A1D7UWV7"/>
<dbReference type="InterPro" id="IPR035909">
    <property type="entry name" value="CheB_C"/>
</dbReference>
<keyword evidence="7" id="KW-1185">Reference proteome</keyword>
<dbReference type="InterPro" id="IPR000673">
    <property type="entry name" value="Sig_transdc_resp-reg_Me-estase"/>
</dbReference>
<dbReference type="PROSITE" id="PS50122">
    <property type="entry name" value="CHEB"/>
    <property type="match status" value="1"/>
</dbReference>
<feature type="active site" evidence="4">
    <location>
        <position position="38"/>
    </location>
</feature>
<dbReference type="Proteomes" id="UP000094197">
    <property type="component" value="Chromosome 1"/>
</dbReference>
<dbReference type="PANTHER" id="PTHR42872">
    <property type="entry name" value="PROTEIN-GLUTAMATE METHYLESTERASE/PROTEIN-GLUTAMINE GLUTAMINASE"/>
    <property type="match status" value="1"/>
</dbReference>
<dbReference type="Pfam" id="PF01339">
    <property type="entry name" value="CheB_methylest"/>
    <property type="match status" value="1"/>
</dbReference>
<reference evidence="6 7" key="1">
    <citation type="submission" date="2016-04" db="EMBL/GenBank/DDBJ databases">
        <title>Complete genome seqeunce of Leptospira alstonii serovar Room22.</title>
        <authorList>
            <person name="Nally J.E."/>
            <person name="Bayles D.O."/>
            <person name="Hurley D."/>
            <person name="Fanning S."/>
            <person name="McMahon B.J."/>
            <person name="Arent Z."/>
        </authorList>
    </citation>
    <scope>NUCLEOTIDE SEQUENCE [LARGE SCALE GENOMIC DNA]</scope>
    <source>
        <strain evidence="6 7">GWTS #1</strain>
    </source>
</reference>
<evidence type="ECO:0000256" key="3">
    <source>
        <dbReference type="ARBA" id="ARBA00048267"/>
    </source>
</evidence>
<dbReference type="Gene3D" id="3.40.50.180">
    <property type="entry name" value="Methylesterase CheB, C-terminal domain"/>
    <property type="match status" value="1"/>
</dbReference>
<dbReference type="GO" id="GO:0006935">
    <property type="term" value="P:chemotaxis"/>
    <property type="evidence" value="ECO:0007669"/>
    <property type="project" value="UniProtKB-UniRule"/>
</dbReference>
<dbReference type="PANTHER" id="PTHR42872:SF3">
    <property type="entry name" value="PROTEIN-GLUTAMATE METHYLESTERASE_PROTEIN-GLUTAMINE GLUTAMINASE 1"/>
    <property type="match status" value="1"/>
</dbReference>
<keyword evidence="1 4" id="KW-0378">Hydrolase</keyword>
<accession>A0A1D7UWV7</accession>
<feature type="active site" evidence="4">
    <location>
        <position position="11"/>
    </location>
</feature>